<dbReference type="Gene3D" id="3.90.1600.10">
    <property type="entry name" value="Palm domain of DNA polymerase"/>
    <property type="match status" value="1"/>
</dbReference>
<dbReference type="SUPFAM" id="SSF56672">
    <property type="entry name" value="DNA/RNA polymerases"/>
    <property type="match status" value="1"/>
</dbReference>
<evidence type="ECO:0000256" key="7">
    <source>
        <dbReference type="ARBA" id="ARBA00023125"/>
    </source>
</evidence>
<evidence type="ECO:0000313" key="10">
    <source>
        <dbReference type="EMBL" id="KAF6165385.1"/>
    </source>
</evidence>
<keyword evidence="6" id="KW-0239">DNA-directed DNA polymerase</keyword>
<evidence type="ECO:0000256" key="2">
    <source>
        <dbReference type="ARBA" id="ARBA00012417"/>
    </source>
</evidence>
<dbReference type="PANTHER" id="PTHR33568:SF3">
    <property type="entry name" value="DNA-DIRECTED DNA POLYMERASE"/>
    <property type="match status" value="1"/>
</dbReference>
<keyword evidence="5" id="KW-0235">DNA replication</keyword>
<proteinExistence type="inferred from homology"/>
<dbReference type="GO" id="GO:0000166">
    <property type="term" value="F:nucleotide binding"/>
    <property type="evidence" value="ECO:0007669"/>
    <property type="project" value="InterPro"/>
</dbReference>
<dbReference type="InterPro" id="IPR012337">
    <property type="entry name" value="RNaseH-like_sf"/>
</dbReference>
<dbReference type="Proteomes" id="UP000541444">
    <property type="component" value="Unassembled WGS sequence"/>
</dbReference>
<reference evidence="10 11" key="1">
    <citation type="journal article" date="2020" name="IScience">
        <title>Genome Sequencing of the Endangered Kingdonia uniflora (Circaeasteraceae, Ranunculales) Reveals Potential Mechanisms of Evolutionary Specialization.</title>
        <authorList>
            <person name="Sun Y."/>
            <person name="Deng T."/>
            <person name="Zhang A."/>
            <person name="Moore M.J."/>
            <person name="Landis J.B."/>
            <person name="Lin N."/>
            <person name="Zhang H."/>
            <person name="Zhang X."/>
            <person name="Huang J."/>
            <person name="Zhang X."/>
            <person name="Sun H."/>
            <person name="Wang H."/>
        </authorList>
    </citation>
    <scope>NUCLEOTIDE SEQUENCE [LARGE SCALE GENOMIC DNA]</scope>
    <source>
        <strain evidence="10">TB1705</strain>
        <tissue evidence="10">Leaf</tissue>
    </source>
</reference>
<organism evidence="10 11">
    <name type="scientific">Kingdonia uniflora</name>
    <dbReference type="NCBI Taxonomy" id="39325"/>
    <lineage>
        <taxon>Eukaryota</taxon>
        <taxon>Viridiplantae</taxon>
        <taxon>Streptophyta</taxon>
        <taxon>Embryophyta</taxon>
        <taxon>Tracheophyta</taxon>
        <taxon>Spermatophyta</taxon>
        <taxon>Magnoliopsida</taxon>
        <taxon>Ranunculales</taxon>
        <taxon>Circaeasteraceae</taxon>
        <taxon>Kingdonia</taxon>
    </lineage>
</organism>
<dbReference type="InterPro" id="IPR043502">
    <property type="entry name" value="DNA/RNA_pol_sf"/>
</dbReference>
<dbReference type="OrthoDB" id="1706475at2759"/>
<keyword evidence="4" id="KW-0548">Nucleotidyltransferase</keyword>
<dbReference type="InterPro" id="IPR004868">
    <property type="entry name" value="DNA-dir_DNA_pol_B_mt/vir"/>
</dbReference>
<accession>A0A7J7NDY2</accession>
<evidence type="ECO:0000313" key="11">
    <source>
        <dbReference type="Proteomes" id="UP000541444"/>
    </source>
</evidence>
<comment type="similarity">
    <text evidence="1">Belongs to the DNA polymerase type-B family.</text>
</comment>
<dbReference type="GO" id="GO:0003887">
    <property type="term" value="F:DNA-directed DNA polymerase activity"/>
    <property type="evidence" value="ECO:0007669"/>
    <property type="project" value="UniProtKB-KW"/>
</dbReference>
<dbReference type="Gene3D" id="3.30.420.10">
    <property type="entry name" value="Ribonuclease H-like superfamily/Ribonuclease H"/>
    <property type="match status" value="1"/>
</dbReference>
<dbReference type="GO" id="GO:0003677">
    <property type="term" value="F:DNA binding"/>
    <property type="evidence" value="ECO:0007669"/>
    <property type="project" value="UniProtKB-KW"/>
</dbReference>
<evidence type="ECO:0000259" key="9">
    <source>
        <dbReference type="Pfam" id="PF03175"/>
    </source>
</evidence>
<keyword evidence="7" id="KW-0238">DNA-binding</keyword>
<dbReference type="AlphaFoldDB" id="A0A7J7NDY2"/>
<name>A0A7J7NDY2_9MAGN</name>
<protein>
    <recommendedName>
        <fullName evidence="2">DNA-directed DNA polymerase</fullName>
        <ecNumber evidence="2">2.7.7.7</ecNumber>
    </recommendedName>
</protein>
<comment type="catalytic activity">
    <reaction evidence="8">
        <text>DNA(n) + a 2'-deoxyribonucleoside 5'-triphosphate = DNA(n+1) + diphosphate</text>
        <dbReference type="Rhea" id="RHEA:22508"/>
        <dbReference type="Rhea" id="RHEA-COMP:17339"/>
        <dbReference type="Rhea" id="RHEA-COMP:17340"/>
        <dbReference type="ChEBI" id="CHEBI:33019"/>
        <dbReference type="ChEBI" id="CHEBI:61560"/>
        <dbReference type="ChEBI" id="CHEBI:173112"/>
        <dbReference type="EC" id="2.7.7.7"/>
    </reaction>
</comment>
<gene>
    <name evidence="10" type="ORF">GIB67_018829</name>
</gene>
<keyword evidence="3" id="KW-0808">Transferase</keyword>
<evidence type="ECO:0000256" key="1">
    <source>
        <dbReference type="ARBA" id="ARBA00005755"/>
    </source>
</evidence>
<feature type="domain" description="DNA-directed DNA polymerase family B mitochondria/virus" evidence="9">
    <location>
        <begin position="251"/>
        <end position="424"/>
    </location>
</feature>
<comment type="caution">
    <text evidence="10">The sequence shown here is derived from an EMBL/GenBank/DDBJ whole genome shotgun (WGS) entry which is preliminary data.</text>
</comment>
<dbReference type="SUPFAM" id="SSF53098">
    <property type="entry name" value="Ribonuclease H-like"/>
    <property type="match status" value="1"/>
</dbReference>
<dbReference type="EC" id="2.7.7.7" evidence="2"/>
<dbReference type="Pfam" id="PF03175">
    <property type="entry name" value="DNA_pol_B_2"/>
    <property type="match status" value="1"/>
</dbReference>
<evidence type="ECO:0000256" key="4">
    <source>
        <dbReference type="ARBA" id="ARBA00022695"/>
    </source>
</evidence>
<evidence type="ECO:0000256" key="6">
    <source>
        <dbReference type="ARBA" id="ARBA00022932"/>
    </source>
</evidence>
<dbReference type="EMBL" id="JACGCM010000854">
    <property type="protein sequence ID" value="KAF6165385.1"/>
    <property type="molecule type" value="Genomic_DNA"/>
</dbReference>
<keyword evidence="11" id="KW-1185">Reference proteome</keyword>
<sequence length="436" mass="49824">MIVPSGDVPYIIGSAISLNDNSIDNAHPNMTVYEQILNFLKVKAENYDGLFLSVVFIRMYSIDMVVKELVLSSDEIDSQIWDLLSSGLSGGIPQEVLTIARGRKRSYKTYITAIKPSIKDRKSFIVADLETILINSIYKPYVASYLVVEQGIEIGALQDSKFITFFSENCNPDLLDFQDRSNRTIFGFLESLEKVANFTGIRIKFFLIFWDSLTLLPGSLVELAKTLCPHLGCKGSILHNEVKLSTLQNQRDQLLDYMKQDIRLLAGVVYMAQEIYWTKYGIDITSCLTLSSLTMKIYRSKYYNDKEFPIHIPNRNEDKFFRTAYYGGHANMYKPYGKNLYYYDVNSLYPFIMKTYPMPCGKPVWNGNMQSVDLPVIYGFIQAYIITPKNIDKPFLPIRDKNGTLLFPKGNFVGVYLSDELRYAQLGCRGFGTQLL</sequence>
<dbReference type="InterPro" id="IPR036397">
    <property type="entry name" value="RNaseH_sf"/>
</dbReference>
<evidence type="ECO:0000256" key="3">
    <source>
        <dbReference type="ARBA" id="ARBA00022679"/>
    </source>
</evidence>
<dbReference type="InterPro" id="IPR023211">
    <property type="entry name" value="DNA_pol_palm_dom_sf"/>
</dbReference>
<evidence type="ECO:0000256" key="5">
    <source>
        <dbReference type="ARBA" id="ARBA00022705"/>
    </source>
</evidence>
<dbReference type="PANTHER" id="PTHR33568">
    <property type="entry name" value="DNA POLYMERASE"/>
    <property type="match status" value="1"/>
</dbReference>
<dbReference type="GO" id="GO:0006260">
    <property type="term" value="P:DNA replication"/>
    <property type="evidence" value="ECO:0007669"/>
    <property type="project" value="UniProtKB-KW"/>
</dbReference>
<evidence type="ECO:0000256" key="8">
    <source>
        <dbReference type="ARBA" id="ARBA00049244"/>
    </source>
</evidence>